<dbReference type="Gene3D" id="3.40.1390.30">
    <property type="entry name" value="NIF3 (NGG1p interacting factor 3)-like"/>
    <property type="match status" value="2"/>
</dbReference>
<dbReference type="Proteomes" id="UP000015993">
    <property type="component" value="Unassembled WGS sequence"/>
</dbReference>
<comment type="similarity">
    <text evidence="1">Belongs to the GTP cyclohydrolase I type 2/NIF3 family.</text>
</comment>
<comment type="caution">
    <text evidence="6">The sequence shown here is derived from an EMBL/GenBank/DDBJ whole genome shotgun (WGS) entry which is preliminary data.</text>
</comment>
<evidence type="ECO:0000256" key="3">
    <source>
        <dbReference type="ARBA" id="ARBA00022112"/>
    </source>
</evidence>
<feature type="binding site" evidence="5">
    <location>
        <position position="65"/>
    </location>
    <ligand>
        <name>a divalent metal cation</name>
        <dbReference type="ChEBI" id="CHEBI:60240"/>
        <label>1</label>
    </ligand>
</feature>
<dbReference type="PANTHER" id="PTHR13799">
    <property type="entry name" value="NGG1 INTERACTING FACTOR 3"/>
    <property type="match status" value="1"/>
</dbReference>
<dbReference type="PATRIC" id="fig|679199.3.peg.525"/>
<dbReference type="InterPro" id="IPR002678">
    <property type="entry name" value="DUF34/NIF3"/>
</dbReference>
<comment type="subunit">
    <text evidence="2">Homohexamer.</text>
</comment>
<dbReference type="OrthoDB" id="9792792at2"/>
<dbReference type="PANTHER" id="PTHR13799:SF14">
    <property type="entry name" value="GTP CYCLOHYDROLASE 1 TYPE 2 HOMOLOG"/>
    <property type="match status" value="1"/>
</dbReference>
<dbReference type="STRING" id="679199.HMPREF9332_00502"/>
<keyword evidence="4 5" id="KW-0479">Metal-binding</keyword>
<feature type="binding site" evidence="5">
    <location>
        <position position="64"/>
    </location>
    <ligand>
        <name>a divalent metal cation</name>
        <dbReference type="ChEBI" id="CHEBI:60240"/>
        <label>2</label>
    </ligand>
</feature>
<dbReference type="eggNOG" id="COG0327">
    <property type="taxonomic scope" value="Bacteria"/>
</dbReference>
<reference evidence="6 7" key="1">
    <citation type="submission" date="2011-08" db="EMBL/GenBank/DDBJ databases">
        <title>The Genome Sequence of Prevotella sp. oral taxon 302 str. F0323.</title>
        <authorList>
            <consortium name="The Broad Institute Genome Sequencing Platform"/>
            <person name="Earl A."/>
            <person name="Ward D."/>
            <person name="Feldgarden M."/>
            <person name="Gevers D."/>
            <person name="Izard J."/>
            <person name="Blanton J.M."/>
            <person name="Baranova O.V."/>
            <person name="Tanner A.C."/>
            <person name="Dewhirst F.E."/>
            <person name="Young S.K."/>
            <person name="Zeng Q."/>
            <person name="Gargeya S."/>
            <person name="Fitzgerald M."/>
            <person name="Haas B."/>
            <person name="Abouelleil A."/>
            <person name="Alvarado L."/>
            <person name="Arachchi H.M."/>
            <person name="Berlin A."/>
            <person name="Brown A."/>
            <person name="Chapman S.B."/>
            <person name="Chen Z."/>
            <person name="Dunbar C."/>
            <person name="Freedman E."/>
            <person name="Gearin G."/>
            <person name="Gellesch M."/>
            <person name="Goldberg J."/>
            <person name="Griggs A."/>
            <person name="Gujja S."/>
            <person name="Heiman D."/>
            <person name="Howarth C."/>
            <person name="Larson L."/>
            <person name="Lui A."/>
            <person name="MacDonald P.J.P."/>
            <person name="Montmayeur A."/>
            <person name="Murphy C."/>
            <person name="Neiman D."/>
            <person name="Pearson M."/>
            <person name="Priest M."/>
            <person name="Roberts A."/>
            <person name="Saif S."/>
            <person name="Shea T."/>
            <person name="Shenoy N."/>
            <person name="Sisk P."/>
            <person name="Stolte C."/>
            <person name="Sykes S."/>
            <person name="Wortman J."/>
            <person name="Nusbaum C."/>
            <person name="Birren B."/>
        </authorList>
    </citation>
    <scope>NUCLEOTIDE SEQUENCE [LARGE SCALE GENOMIC DNA]</scope>
    <source>
        <strain evidence="6 7">F0323</strain>
    </source>
</reference>
<evidence type="ECO:0000256" key="4">
    <source>
        <dbReference type="ARBA" id="ARBA00022723"/>
    </source>
</evidence>
<evidence type="ECO:0000256" key="5">
    <source>
        <dbReference type="PIRSR" id="PIRSR602678-1"/>
    </source>
</evidence>
<dbReference type="Pfam" id="PF01784">
    <property type="entry name" value="DUF34_NIF3"/>
    <property type="match status" value="1"/>
</dbReference>
<evidence type="ECO:0000313" key="6">
    <source>
        <dbReference type="EMBL" id="EHG23688.1"/>
    </source>
</evidence>
<accession>G5GAA1</accession>
<organism evidence="6 7">
    <name type="scientific">Alloprevotella rava F0323</name>
    <dbReference type="NCBI Taxonomy" id="679199"/>
    <lineage>
        <taxon>Bacteria</taxon>
        <taxon>Pseudomonadati</taxon>
        <taxon>Bacteroidota</taxon>
        <taxon>Bacteroidia</taxon>
        <taxon>Bacteroidales</taxon>
        <taxon>Prevotellaceae</taxon>
        <taxon>Alloprevotella</taxon>
    </lineage>
</organism>
<feature type="binding site" evidence="5">
    <location>
        <position position="103"/>
    </location>
    <ligand>
        <name>a divalent metal cation</name>
        <dbReference type="ChEBI" id="CHEBI:60240"/>
        <label>1</label>
    </ligand>
</feature>
<proteinExistence type="inferred from homology"/>
<dbReference type="GO" id="GO:0046872">
    <property type="term" value="F:metal ion binding"/>
    <property type="evidence" value="ECO:0007669"/>
    <property type="project" value="UniProtKB-KW"/>
</dbReference>
<evidence type="ECO:0000256" key="2">
    <source>
        <dbReference type="ARBA" id="ARBA00011643"/>
    </source>
</evidence>
<gene>
    <name evidence="6" type="ORF">HMPREF9332_00502</name>
</gene>
<feature type="binding site" evidence="5">
    <location>
        <position position="220"/>
    </location>
    <ligand>
        <name>a divalent metal cation</name>
        <dbReference type="ChEBI" id="CHEBI:60240"/>
        <label>1</label>
    </ligand>
</feature>
<evidence type="ECO:0000313" key="7">
    <source>
        <dbReference type="Proteomes" id="UP000015993"/>
    </source>
</evidence>
<dbReference type="FunFam" id="3.40.1390.30:FF:000001">
    <property type="entry name" value="GTP cyclohydrolase 1 type 2"/>
    <property type="match status" value="1"/>
</dbReference>
<dbReference type="RefSeq" id="WP_009346913.1">
    <property type="nucleotide sequence ID" value="NZ_JH376828.1"/>
</dbReference>
<feature type="binding site" evidence="5">
    <location>
        <position position="224"/>
    </location>
    <ligand>
        <name>a divalent metal cation</name>
        <dbReference type="ChEBI" id="CHEBI:60240"/>
        <label>1</label>
    </ligand>
</feature>
<protein>
    <recommendedName>
        <fullName evidence="3">GTP cyclohydrolase 1 type 2 homolog</fullName>
    </recommendedName>
</protein>
<dbReference type="EMBL" id="ACZK01000011">
    <property type="protein sequence ID" value="EHG23688.1"/>
    <property type="molecule type" value="Genomic_DNA"/>
</dbReference>
<dbReference type="AlphaFoldDB" id="G5GAA1"/>
<dbReference type="NCBIfam" id="TIGR00486">
    <property type="entry name" value="YbgI_SA1388"/>
    <property type="match status" value="1"/>
</dbReference>
<dbReference type="SUPFAM" id="SSF102705">
    <property type="entry name" value="NIF3 (NGG1p interacting factor 3)-like"/>
    <property type="match status" value="1"/>
</dbReference>
<dbReference type="InterPro" id="IPR036069">
    <property type="entry name" value="DUF34/NIF3_sf"/>
</dbReference>
<sequence>MKIKQVAEALEKFAPLPLQESYDNAGLQIGLTEVEVSRVLLCLDVTEDVIMEAAEKGCQLIVSHHPLLFRGVKCVSDSDMVQRCMRLAIKHDVAIYSAHTNLDNAEGGVNWMIAEKLGLQNVSFLLPTSEGGSGVIAELPTAEAPKDFLLRVKKTFGIDCLQTNRGPERMVKRIALCGGSGDFLLDTAIARGADVFLTGEMHYHQYFGHDAQLWIGIMGHYQSEQFTVELLHRLLQQEFPTLELLETTNATNPIQYI</sequence>
<dbReference type="HOGENOM" id="CLU_037423_2_0_10"/>
<evidence type="ECO:0000256" key="1">
    <source>
        <dbReference type="ARBA" id="ARBA00006964"/>
    </source>
</evidence>
<dbReference type="GO" id="GO:0005737">
    <property type="term" value="C:cytoplasm"/>
    <property type="evidence" value="ECO:0007669"/>
    <property type="project" value="TreeGrafter"/>
</dbReference>
<name>G5GAA1_9BACT</name>
<keyword evidence="7" id="KW-1185">Reference proteome</keyword>